<proteinExistence type="predicted"/>
<accession>A0A1D3SM48</accession>
<dbReference type="Proteomes" id="UP000219813">
    <property type="component" value="Chromosome 11"/>
</dbReference>
<name>A0A1D3SM48_PLAMA</name>
<protein>
    <submittedName>
        <fullName evidence="2">PIR protein</fullName>
    </submittedName>
</protein>
<reference evidence="2 3" key="1">
    <citation type="submission" date="2016-06" db="EMBL/GenBank/DDBJ databases">
        <authorList>
            <consortium name="Pathogen Informatics"/>
        </authorList>
    </citation>
    <scope>NUCLEOTIDE SEQUENCE [LARGE SCALE GENOMIC DNA]</scope>
</reference>
<keyword evidence="1" id="KW-0472">Membrane</keyword>
<evidence type="ECO:0000256" key="1">
    <source>
        <dbReference type="SAM" id="Phobius"/>
    </source>
</evidence>
<gene>
    <name evidence="2" type="primary">PmUG01_11014800</name>
    <name evidence="2" type="ORF">PMUG01_11014800</name>
</gene>
<evidence type="ECO:0000313" key="3">
    <source>
        <dbReference type="Proteomes" id="UP000219813"/>
    </source>
</evidence>
<organism evidence="2 3">
    <name type="scientific">Plasmodium malariae</name>
    <dbReference type="NCBI Taxonomy" id="5858"/>
    <lineage>
        <taxon>Eukaryota</taxon>
        <taxon>Sar</taxon>
        <taxon>Alveolata</taxon>
        <taxon>Apicomplexa</taxon>
        <taxon>Aconoidasida</taxon>
        <taxon>Haemosporida</taxon>
        <taxon>Plasmodiidae</taxon>
        <taxon>Plasmodium</taxon>
        <taxon>Plasmodium (Plasmodium)</taxon>
    </lineage>
</organism>
<dbReference type="InterPro" id="IPR008780">
    <property type="entry name" value="Plasmodium_Vir"/>
</dbReference>
<keyword evidence="1" id="KW-1133">Transmembrane helix</keyword>
<dbReference type="OrthoDB" id="387047at2759"/>
<evidence type="ECO:0000313" key="2">
    <source>
        <dbReference type="EMBL" id="SCO92900.1"/>
    </source>
</evidence>
<keyword evidence="1" id="KW-0812">Transmembrane</keyword>
<feature type="transmembrane region" description="Helical" evidence="1">
    <location>
        <begin position="412"/>
        <end position="433"/>
    </location>
</feature>
<dbReference type="EMBL" id="LT594632">
    <property type="protein sequence ID" value="SCO92900.1"/>
    <property type="molecule type" value="Genomic_DNA"/>
</dbReference>
<dbReference type="RefSeq" id="XP_028862344.1">
    <property type="nucleotide sequence ID" value="XM_029005790.1"/>
</dbReference>
<dbReference type="GeneID" id="39869605"/>
<sequence>MEKLTEELLNKILEGSRPSNIYNILNQSVTGNQYDTICKELNENESGNNNPTGSYNLCKQIARNAQFLSYKINESGYKNYCLHYTYWVYYKIKKILESSSESNKSELLTKFLKLNNTIYKHYNLYNCLYAIKENSIEGLNDKVDEKHLFDYFKNYDYIKKYDTCNKFNFSKYENYLNHINELYKKHKTEKKCCEDLFWSDCPDYFYCQNEFDPNTLLQALNSNESDKCKNLKKLEKTTQSGYLMDSEDSQTDIISSFYFTSCTDIKGDSPNNQTRTGGIQKCNVFAASPKSLNSSSPFTQPPPDYVTFNFVQQTIASAPSKLREKKTESSENSEQVLLYHLEPIIKKQVKITKIKQVCKKPGLVNDASGSCREPSVRETGAIGLKLDSYHPDKKRAIISFINNPINIFNNNVFRGGIAFTLIVGIISTIYIYYKFTPFGRRFHKKEPRKKRIDNYYDDPYMRQFIIRAPKPLKRKVGTARLHFSYYST</sequence>
<dbReference type="Pfam" id="PF05795">
    <property type="entry name" value="Plasmodium_Vir"/>
    <property type="match status" value="1"/>
</dbReference>
<dbReference type="AlphaFoldDB" id="A0A1D3SM48"/>
<dbReference type="KEGG" id="pmal:PMUG01_11014800"/>
<dbReference type="VEuPathDB" id="PlasmoDB:PmUG01_11014800"/>
<keyword evidence="3" id="KW-1185">Reference proteome</keyword>